<dbReference type="EMBL" id="CP035042">
    <property type="protein sequence ID" value="QHC48948.1"/>
    <property type="molecule type" value="Genomic_DNA"/>
</dbReference>
<name>A0A6I6SEB3_9GAMM</name>
<evidence type="ECO:0000313" key="2">
    <source>
        <dbReference type="EMBL" id="QHC48948.1"/>
    </source>
</evidence>
<feature type="domain" description="DUF4440" evidence="1">
    <location>
        <begin position="10"/>
        <end position="117"/>
    </location>
</feature>
<dbReference type="InterPro" id="IPR032710">
    <property type="entry name" value="NTF2-like_dom_sf"/>
</dbReference>
<gene>
    <name evidence="2" type="ORF">EKK97_04065</name>
</gene>
<dbReference type="Proteomes" id="UP000464013">
    <property type="component" value="Chromosome"/>
</dbReference>
<reference evidence="2 3" key="1">
    <citation type="submission" date="2019-01" db="EMBL/GenBank/DDBJ databases">
        <title>Complete genome of a denitifying bacterium Halomons sp. BC-M4-5.</title>
        <authorList>
            <person name="Wang L."/>
            <person name="Shao Z."/>
        </authorList>
    </citation>
    <scope>NUCLEOTIDE SEQUENCE [LARGE SCALE GENOMIC DNA]</scope>
    <source>
        <strain evidence="2 3">BC-M4-5</strain>
    </source>
</reference>
<dbReference type="KEGG" id="htx:EKK97_04065"/>
<sequence length="129" mass="14534">MEGTVHEKLLETRRQWYAAYIEGNVGQLDHIESDDFVLINEAGLQGKLDQLGNIAEAVAAGQWFARGSRAEDVTLRVLPLDDVVSIYGQGRIAEHDRSRPWLHFSELWCKENGEWRVLTLHFTTASAAA</sequence>
<dbReference type="InterPro" id="IPR027843">
    <property type="entry name" value="DUF4440"/>
</dbReference>
<dbReference type="AlphaFoldDB" id="A0A6I6SEB3"/>
<dbReference type="Gene3D" id="3.10.450.50">
    <property type="match status" value="1"/>
</dbReference>
<protein>
    <submittedName>
        <fullName evidence="2">Nuclear transport factor 2 family protein</fullName>
    </submittedName>
</protein>
<dbReference type="Pfam" id="PF14534">
    <property type="entry name" value="DUF4440"/>
    <property type="match status" value="1"/>
</dbReference>
<organism evidence="2 3">
    <name type="scientific">Billgrantia tianxiuensis</name>
    <dbReference type="NCBI Taxonomy" id="2497861"/>
    <lineage>
        <taxon>Bacteria</taxon>
        <taxon>Pseudomonadati</taxon>
        <taxon>Pseudomonadota</taxon>
        <taxon>Gammaproteobacteria</taxon>
        <taxon>Oceanospirillales</taxon>
        <taxon>Halomonadaceae</taxon>
        <taxon>Billgrantia</taxon>
    </lineage>
</organism>
<accession>A0A6I6SEB3</accession>
<evidence type="ECO:0000259" key="1">
    <source>
        <dbReference type="Pfam" id="PF14534"/>
    </source>
</evidence>
<proteinExistence type="predicted"/>
<keyword evidence="3" id="KW-1185">Reference proteome</keyword>
<dbReference type="SUPFAM" id="SSF54427">
    <property type="entry name" value="NTF2-like"/>
    <property type="match status" value="1"/>
</dbReference>
<evidence type="ECO:0000313" key="3">
    <source>
        <dbReference type="Proteomes" id="UP000464013"/>
    </source>
</evidence>